<dbReference type="Gene3D" id="3.30.559.30">
    <property type="entry name" value="Nonribosomal peptide synthetase, condensation domain"/>
    <property type="match status" value="1"/>
</dbReference>
<evidence type="ECO:0000256" key="2">
    <source>
        <dbReference type="ARBA" id="ARBA00006432"/>
    </source>
</evidence>
<dbReference type="InterPro" id="IPR020845">
    <property type="entry name" value="AMP-binding_CS"/>
</dbReference>
<evidence type="ECO:0000313" key="9">
    <source>
        <dbReference type="EMBL" id="EPY06297.1"/>
    </source>
</evidence>
<evidence type="ECO:0000256" key="3">
    <source>
        <dbReference type="ARBA" id="ARBA00022450"/>
    </source>
</evidence>
<dbReference type="SMART" id="SM00824">
    <property type="entry name" value="PKS_TE"/>
    <property type="match status" value="1"/>
</dbReference>
<dbReference type="EMBL" id="ATMT01000056">
    <property type="protein sequence ID" value="EPY06297.1"/>
    <property type="molecule type" value="Genomic_DNA"/>
</dbReference>
<dbReference type="PANTHER" id="PTHR45527">
    <property type="entry name" value="NONRIBOSOMAL PEPTIDE SYNTHETASE"/>
    <property type="match status" value="1"/>
</dbReference>
<dbReference type="PROSITE" id="PS50075">
    <property type="entry name" value="CARRIER"/>
    <property type="match status" value="1"/>
</dbReference>
<dbReference type="InterPro" id="IPR010071">
    <property type="entry name" value="AA_adenyl_dom"/>
</dbReference>
<dbReference type="GO" id="GO:0003824">
    <property type="term" value="F:catalytic activity"/>
    <property type="evidence" value="ECO:0007669"/>
    <property type="project" value="UniProtKB-KW"/>
</dbReference>
<dbReference type="SUPFAM" id="SSF52777">
    <property type="entry name" value="CoA-dependent acyltransferases"/>
    <property type="match status" value="2"/>
</dbReference>
<dbReference type="Pfam" id="PF00975">
    <property type="entry name" value="Thioesterase"/>
    <property type="match status" value="1"/>
</dbReference>
<dbReference type="InterPro" id="IPR000873">
    <property type="entry name" value="AMP-dep_synth/lig_dom"/>
</dbReference>
<dbReference type="InterPro" id="IPR001242">
    <property type="entry name" value="Condensation_dom"/>
</dbReference>
<comment type="similarity">
    <text evidence="2">Belongs to the ATP-dependent AMP-binding enzyme family.</text>
</comment>
<dbReference type="InterPro" id="IPR025110">
    <property type="entry name" value="AMP-bd_C"/>
</dbReference>
<dbReference type="InterPro" id="IPR023213">
    <property type="entry name" value="CAT-like_dom_sf"/>
</dbReference>
<protein>
    <submittedName>
        <fullName evidence="9">SrfAC</fullName>
    </submittedName>
</protein>
<dbReference type="Gene3D" id="1.10.1200.10">
    <property type="entry name" value="ACP-like"/>
    <property type="match status" value="1"/>
</dbReference>
<dbReference type="Gene3D" id="3.40.50.980">
    <property type="match status" value="2"/>
</dbReference>
<dbReference type="Proteomes" id="UP000015344">
    <property type="component" value="Unassembled WGS sequence"/>
</dbReference>
<keyword evidence="3" id="KW-0596">Phosphopantetheine</keyword>
<dbReference type="InterPro" id="IPR045851">
    <property type="entry name" value="AMP-bd_C_sf"/>
</dbReference>
<dbReference type="NCBIfam" id="TIGR01733">
    <property type="entry name" value="AA-adenyl-dom"/>
    <property type="match status" value="1"/>
</dbReference>
<gene>
    <name evidence="9" type="ORF">PAALTS15_16316</name>
</gene>
<dbReference type="InterPro" id="IPR020802">
    <property type="entry name" value="TesA-like"/>
</dbReference>
<proteinExistence type="inferred from homology"/>
<comment type="caution">
    <text evidence="9">The sequence shown here is derived from an EMBL/GenBank/DDBJ whole genome shotgun (WGS) entry which is preliminary data.</text>
</comment>
<dbReference type="SMART" id="SM00823">
    <property type="entry name" value="PKS_PP"/>
    <property type="match status" value="1"/>
</dbReference>
<dbReference type="RefSeq" id="WP_021260574.1">
    <property type="nucleotide sequence ID" value="NZ_ATMT01000056.1"/>
</dbReference>
<keyword evidence="5" id="KW-0677">Repeat</keyword>
<dbReference type="Gene3D" id="3.30.300.30">
    <property type="match status" value="1"/>
</dbReference>
<evidence type="ECO:0000256" key="4">
    <source>
        <dbReference type="ARBA" id="ARBA00022553"/>
    </source>
</evidence>
<name>S9SKH8_PAEAL</name>
<dbReference type="Gene3D" id="3.40.50.1820">
    <property type="entry name" value="alpha/beta hydrolase"/>
    <property type="match status" value="1"/>
</dbReference>
<dbReference type="Pfam" id="PF00550">
    <property type="entry name" value="PP-binding"/>
    <property type="match status" value="1"/>
</dbReference>
<organism evidence="9 10">
    <name type="scientific">Paenibacillus alvei TS-15</name>
    <dbReference type="NCBI Taxonomy" id="1117108"/>
    <lineage>
        <taxon>Bacteria</taxon>
        <taxon>Bacillati</taxon>
        <taxon>Bacillota</taxon>
        <taxon>Bacilli</taxon>
        <taxon>Bacillales</taxon>
        <taxon>Paenibacillaceae</taxon>
        <taxon>Paenibacillus</taxon>
    </lineage>
</organism>
<dbReference type="Pfam" id="PF00668">
    <property type="entry name" value="Condensation"/>
    <property type="match status" value="1"/>
</dbReference>
<dbReference type="Gene3D" id="3.30.559.10">
    <property type="entry name" value="Chloramphenicol acetyltransferase-like domain"/>
    <property type="match status" value="1"/>
</dbReference>
<dbReference type="AlphaFoldDB" id="S9SKH8"/>
<dbReference type="Gene3D" id="1.10.287.490">
    <property type="entry name" value="Helix hairpin bin"/>
    <property type="match status" value="1"/>
</dbReference>
<dbReference type="GO" id="GO:0017000">
    <property type="term" value="P:antibiotic biosynthetic process"/>
    <property type="evidence" value="ECO:0007669"/>
    <property type="project" value="UniProtKB-KW"/>
</dbReference>
<dbReference type="Pfam" id="PF00501">
    <property type="entry name" value="AMP-binding"/>
    <property type="match status" value="1"/>
</dbReference>
<dbReference type="InterPro" id="IPR001031">
    <property type="entry name" value="Thioesterase"/>
</dbReference>
<dbReference type="GO" id="GO:0044550">
    <property type="term" value="P:secondary metabolite biosynthetic process"/>
    <property type="evidence" value="ECO:0007669"/>
    <property type="project" value="TreeGrafter"/>
</dbReference>
<sequence>MKPKDNIKRIHPLNPTQEGMFFTSLVDKASRLYFVQMEANLYGELNVQLLEQSMNHVIKRYDSLRTVFVHENLPQPLQVIMHERTMKIAYEDLSLLTANEQDSYLQSWKMTNKERDFNLAKDLLLRIAVFRIGEAAYRLVCCNHHIILDGWSFSNVFRDLLDCYSMLRAGKALQQTEEIPYNLFLEWLDKQDRTAGISYWKNYLDGYRPHEGLPASNQEMTRSSTTFEGRNVLFNLGKDRMERLQHIGRMHQATINSVFQTVWALVIRSYTRSDDIVFGAIVSGRTAEIEGIDRIVGLCMNTIPVRIRIDSSDTFAECVRKVQLNALSSMKYDFIPFREIHHATDLKHTVIDHYLIFENFPIDRNFMDDRASMNSLGFAIADFHTQEVDHRLTVHVFPEEAQIKFSYNESLHDPWFIEQLQKQLIYTIDQLIAGDTVRTVPVSDIKMITEDNLHKLLHQFFVTADRTEAKTLHDMFGDQAKQTPDLPALLYESDVLTYRELDERSNQMAHVLRAHGVGSEDRVGIRTVRSTELVIAILAVLKAGGAFVPIDPEYPEDRQRFMIDDSGMKVLLASGSLAEIRFAGITIDLNDVAIDAANRLPLPSTSELNHLAYVIYTSGTTGRPKGALIEHRNVVNTVLWRKEEYDFGANDRVLQIYSFAFDAFLSCLFPPLMSGSAVVLVSDQDARDPLMLRSAIREHRVTHIDCVPSLYAALLVCLREEDASTLRVVTLGGEKLPAKLVERSKEAFPRIELTDEYGPTENSIITTIERNLGPERKLMIGKPIANVRVYILNEERKLVPIGVKGQLWIAGYGLFREYLNLPEVTQEALADDPFVPGEKMYQSGDIARWLDDGRLEYVGRLDDQVKVRGYRIELTEIEEVLRNHADIEDTAVLAWEGANEEILLCAYYVPINFLTPEQLREHCSARLPGFMIPTHFISLERLPLSHNGKVDRKALQQPEDIIIERKNAAALNQWEHRLAALCQNLLDNHRIGVTDDFFEAGGTSLKAMMLVSQVSREYQVDLPLQVILGTPTVRSMASYLLNTYRIEPKSIMLMNKKGKKAIFCFSPLGGLGMIYFELGKQLDKMSVYSLDYIDHPHHMEHYIALITDQQPEGDYSLLGYSSGGHLAFEVTKAMEAAGHRVSQLILLDAYRKKEASSPSEALLEEICDQYLASPIFQDYQFAEKDRERLQRFLTYFYNLENIGTIQADIHLIRSTTSTDGDYDRDYVEWHSATSGKVVIHQGIGGHESMLNVEHVEANSMIIKDILSGSALVV</sequence>
<evidence type="ECO:0000256" key="5">
    <source>
        <dbReference type="ARBA" id="ARBA00022737"/>
    </source>
</evidence>
<dbReference type="PROSITE" id="PS00455">
    <property type="entry name" value="AMP_BINDING"/>
    <property type="match status" value="1"/>
</dbReference>
<dbReference type="InterPro" id="IPR029058">
    <property type="entry name" value="AB_hydrolase_fold"/>
</dbReference>
<dbReference type="InterPro" id="IPR009081">
    <property type="entry name" value="PP-bd_ACP"/>
</dbReference>
<evidence type="ECO:0000313" key="10">
    <source>
        <dbReference type="Proteomes" id="UP000015344"/>
    </source>
</evidence>
<dbReference type="InterPro" id="IPR020806">
    <property type="entry name" value="PKS_PP-bd"/>
</dbReference>
<dbReference type="CDD" id="cd05930">
    <property type="entry name" value="A_NRPS"/>
    <property type="match status" value="1"/>
</dbReference>
<evidence type="ECO:0000256" key="1">
    <source>
        <dbReference type="ARBA" id="ARBA00001957"/>
    </source>
</evidence>
<feature type="domain" description="Carrier" evidence="8">
    <location>
        <begin position="969"/>
        <end position="1044"/>
    </location>
</feature>
<reference evidence="9 10" key="1">
    <citation type="submission" date="2013-05" db="EMBL/GenBank/DDBJ databases">
        <authorList>
            <person name="Strain E.A."/>
            <person name="Brown E."/>
            <person name="Allard M.W."/>
            <person name="Luo Y.L."/>
        </authorList>
    </citation>
    <scope>NUCLEOTIDE SEQUENCE [LARGE SCALE GENOMIC DNA]</scope>
    <source>
        <strain evidence="9 10">TS-15</strain>
    </source>
</reference>
<dbReference type="CDD" id="cd19543">
    <property type="entry name" value="DCL_NRPS"/>
    <property type="match status" value="1"/>
</dbReference>
<evidence type="ECO:0000256" key="7">
    <source>
        <dbReference type="ARBA" id="ARBA00023268"/>
    </source>
</evidence>
<dbReference type="SUPFAM" id="SSF56801">
    <property type="entry name" value="Acetyl-CoA synthetase-like"/>
    <property type="match status" value="1"/>
</dbReference>
<dbReference type="InterPro" id="IPR036736">
    <property type="entry name" value="ACP-like_sf"/>
</dbReference>
<keyword evidence="4" id="KW-0597">Phosphoprotein</keyword>
<dbReference type="GO" id="GO:0008610">
    <property type="term" value="P:lipid biosynthetic process"/>
    <property type="evidence" value="ECO:0007669"/>
    <property type="project" value="UniProtKB-ARBA"/>
</dbReference>
<dbReference type="Gene3D" id="2.30.38.10">
    <property type="entry name" value="Luciferase, Domain 3"/>
    <property type="match status" value="1"/>
</dbReference>
<comment type="cofactor">
    <cofactor evidence="1">
        <name>pantetheine 4'-phosphate</name>
        <dbReference type="ChEBI" id="CHEBI:47942"/>
    </cofactor>
</comment>
<dbReference type="eggNOG" id="COG1020">
    <property type="taxonomic scope" value="Bacteria"/>
</dbReference>
<dbReference type="SUPFAM" id="SSF53474">
    <property type="entry name" value="alpha/beta-Hydrolases"/>
    <property type="match status" value="1"/>
</dbReference>
<evidence type="ECO:0000259" key="8">
    <source>
        <dbReference type="PROSITE" id="PS50075"/>
    </source>
</evidence>
<accession>S9SKH8</accession>
<dbReference type="GO" id="GO:0005737">
    <property type="term" value="C:cytoplasm"/>
    <property type="evidence" value="ECO:0007669"/>
    <property type="project" value="TreeGrafter"/>
</dbReference>
<dbReference type="GO" id="GO:0043041">
    <property type="term" value="P:amino acid activation for nonribosomal peptide biosynthetic process"/>
    <property type="evidence" value="ECO:0007669"/>
    <property type="project" value="TreeGrafter"/>
</dbReference>
<dbReference type="PATRIC" id="fig|1117108.3.peg.3368"/>
<dbReference type="SUPFAM" id="SSF47336">
    <property type="entry name" value="ACP-like"/>
    <property type="match status" value="1"/>
</dbReference>
<dbReference type="Pfam" id="PF13193">
    <property type="entry name" value="AMP-binding_C"/>
    <property type="match status" value="1"/>
</dbReference>
<dbReference type="FunFam" id="3.40.50.980:FF:000001">
    <property type="entry name" value="Non-ribosomal peptide synthetase"/>
    <property type="match status" value="1"/>
</dbReference>
<evidence type="ECO:0000256" key="6">
    <source>
        <dbReference type="ARBA" id="ARBA00023194"/>
    </source>
</evidence>
<keyword evidence="6" id="KW-0045">Antibiotic biosynthesis</keyword>
<dbReference type="GO" id="GO:0031177">
    <property type="term" value="F:phosphopantetheine binding"/>
    <property type="evidence" value="ECO:0007669"/>
    <property type="project" value="InterPro"/>
</dbReference>
<keyword evidence="7" id="KW-0511">Multifunctional enzyme</keyword>
<dbReference type="PANTHER" id="PTHR45527:SF1">
    <property type="entry name" value="FATTY ACID SYNTHASE"/>
    <property type="match status" value="1"/>
</dbReference>
<dbReference type="FunFam" id="3.40.50.12780:FF:000012">
    <property type="entry name" value="Non-ribosomal peptide synthetase"/>
    <property type="match status" value="1"/>
</dbReference>